<dbReference type="InterPro" id="IPR009910">
    <property type="entry name" value="DUF1450"/>
</dbReference>
<evidence type="ECO:0000313" key="2">
    <source>
        <dbReference type="Proteomes" id="UP001056756"/>
    </source>
</evidence>
<dbReference type="KEGG" id="plig:NAG76_00735"/>
<proteinExistence type="predicted"/>
<dbReference type="EMBL" id="CP097899">
    <property type="protein sequence ID" value="URN96730.1"/>
    <property type="molecule type" value="Genomic_DNA"/>
</dbReference>
<name>A0A9J6ZKS6_9BACL</name>
<organism evidence="1 2">
    <name type="scientific">Candidatus Pristimantibacillus lignocellulolyticus</name>
    <dbReference type="NCBI Taxonomy" id="2994561"/>
    <lineage>
        <taxon>Bacteria</taxon>
        <taxon>Bacillati</taxon>
        <taxon>Bacillota</taxon>
        <taxon>Bacilli</taxon>
        <taxon>Bacillales</taxon>
        <taxon>Paenibacillaceae</taxon>
        <taxon>Candidatus Pristimantibacillus</taxon>
    </lineage>
</organism>
<accession>A0A9J6ZKS6</accession>
<reference evidence="1" key="1">
    <citation type="submission" date="2022-05" db="EMBL/GenBank/DDBJ databases">
        <title>Novel bacterial taxa in a minimal lignocellulolytic consortium and its capacity to transform plastics disclosed by genome-resolved metagenomics.</title>
        <authorList>
            <person name="Rodriguez C.A.D."/>
            <person name="Diaz-Garcia L."/>
            <person name="Herrera K."/>
            <person name="Tarazona N.A."/>
            <person name="Sproer C."/>
            <person name="Overmann J."/>
            <person name="Jimenez D.J."/>
        </authorList>
    </citation>
    <scope>NUCLEOTIDE SEQUENCE</scope>
    <source>
        <strain evidence="1">MAG5</strain>
    </source>
</reference>
<dbReference type="Proteomes" id="UP001056756">
    <property type="component" value="Chromosome"/>
</dbReference>
<evidence type="ECO:0000313" key="1">
    <source>
        <dbReference type="EMBL" id="URN96730.1"/>
    </source>
</evidence>
<gene>
    <name evidence="1" type="ORF">NAG76_00735</name>
</gene>
<dbReference type="AlphaFoldDB" id="A0A9J6ZKS6"/>
<dbReference type="Pfam" id="PF07293">
    <property type="entry name" value="DUF1450"/>
    <property type="match status" value="1"/>
</dbReference>
<protein>
    <submittedName>
        <fullName evidence="1">YuzB family protein</fullName>
    </submittedName>
</protein>
<sequence>MKPMIEFCAGNMHHGTEKLLDKYEADDNFEGIEYGCLGNCGECYLKPFALVNGTIVVADTVEDLEKKIEQFLIDEEDDMAALDKLIDTL</sequence>